<name>A0A4R3RGS6_9HYPH</name>
<evidence type="ECO:0000313" key="3">
    <source>
        <dbReference type="Proteomes" id="UP000295547"/>
    </source>
</evidence>
<dbReference type="EMBL" id="SMBJ01000001">
    <property type="protein sequence ID" value="TCU30536.1"/>
    <property type="molecule type" value="Genomic_DNA"/>
</dbReference>
<comment type="caution">
    <text evidence="2">The sequence shown here is derived from an EMBL/GenBank/DDBJ whole genome shotgun (WGS) entry which is preliminary data.</text>
</comment>
<proteinExistence type="predicted"/>
<protein>
    <submittedName>
        <fullName evidence="2">Uncharacterized protein</fullName>
    </submittedName>
</protein>
<gene>
    <name evidence="2" type="ORF">EV130_101107</name>
</gene>
<feature type="region of interest" description="Disordered" evidence="1">
    <location>
        <begin position="37"/>
        <end position="62"/>
    </location>
</feature>
<evidence type="ECO:0000313" key="2">
    <source>
        <dbReference type="EMBL" id="TCU30536.1"/>
    </source>
</evidence>
<sequence>MDYNDYPRHSSLGWLTLPSSLRPSTRDAVRCCAAKMAPHKSPLPPQMQQPETVGANSKLDKT</sequence>
<accession>A0A4R3RGS6</accession>
<keyword evidence="3" id="KW-1185">Reference proteome</keyword>
<evidence type="ECO:0000256" key="1">
    <source>
        <dbReference type="SAM" id="MobiDB-lite"/>
    </source>
</evidence>
<dbReference type="Proteomes" id="UP000295547">
    <property type="component" value="Unassembled WGS sequence"/>
</dbReference>
<reference evidence="2 3" key="1">
    <citation type="submission" date="2019-03" db="EMBL/GenBank/DDBJ databases">
        <title>Genomic Encyclopedia of Type Strains, Phase IV (KMG-V): Genome sequencing to study the core and pangenomes of soil and plant-associated prokaryotes.</title>
        <authorList>
            <person name="Whitman W."/>
        </authorList>
    </citation>
    <scope>NUCLEOTIDE SEQUENCE [LARGE SCALE GENOMIC DNA]</scope>
    <source>
        <strain evidence="2 3">Gr42</strain>
    </source>
</reference>
<dbReference type="AlphaFoldDB" id="A0A4R3RGS6"/>
<organism evidence="2 3">
    <name type="scientific">Rhizobium azibense</name>
    <dbReference type="NCBI Taxonomy" id="1136135"/>
    <lineage>
        <taxon>Bacteria</taxon>
        <taxon>Pseudomonadati</taxon>
        <taxon>Pseudomonadota</taxon>
        <taxon>Alphaproteobacteria</taxon>
        <taxon>Hyphomicrobiales</taxon>
        <taxon>Rhizobiaceae</taxon>
        <taxon>Rhizobium/Agrobacterium group</taxon>
        <taxon>Rhizobium</taxon>
    </lineage>
</organism>